<keyword evidence="4" id="KW-1185">Reference proteome</keyword>
<keyword evidence="2" id="KW-0812">Transmembrane</keyword>
<evidence type="ECO:0000256" key="1">
    <source>
        <dbReference type="SAM" id="MobiDB-lite"/>
    </source>
</evidence>
<keyword evidence="2" id="KW-0472">Membrane</keyword>
<evidence type="ECO:0000313" key="4">
    <source>
        <dbReference type="Proteomes" id="UP000281553"/>
    </source>
</evidence>
<protein>
    <submittedName>
        <fullName evidence="3">Uncharacterized protein</fullName>
    </submittedName>
</protein>
<feature type="transmembrane region" description="Helical" evidence="2">
    <location>
        <begin position="29"/>
        <end position="48"/>
    </location>
</feature>
<name>A0A3P6U1X2_DIBLA</name>
<feature type="region of interest" description="Disordered" evidence="1">
    <location>
        <begin position="155"/>
        <end position="190"/>
    </location>
</feature>
<reference evidence="3 4" key="1">
    <citation type="submission" date="2018-11" db="EMBL/GenBank/DDBJ databases">
        <authorList>
            <consortium name="Pathogen Informatics"/>
        </authorList>
    </citation>
    <scope>NUCLEOTIDE SEQUENCE [LARGE SCALE GENOMIC DNA]</scope>
</reference>
<dbReference type="OrthoDB" id="6256885at2759"/>
<evidence type="ECO:0000313" key="3">
    <source>
        <dbReference type="EMBL" id="VDK72104.1"/>
    </source>
</evidence>
<accession>A0A3P6U1X2</accession>
<feature type="compositionally biased region" description="Basic and acidic residues" evidence="1">
    <location>
        <begin position="167"/>
        <end position="183"/>
    </location>
</feature>
<dbReference type="EMBL" id="UYRU01042021">
    <property type="protein sequence ID" value="VDK72104.1"/>
    <property type="molecule type" value="Genomic_DNA"/>
</dbReference>
<gene>
    <name evidence="3" type="ORF">DILT_LOCUS2386</name>
</gene>
<keyword evidence="2" id="KW-1133">Transmembrane helix</keyword>
<proteinExistence type="predicted"/>
<organism evidence="3 4">
    <name type="scientific">Dibothriocephalus latus</name>
    <name type="common">Fish tapeworm</name>
    <name type="synonym">Diphyllobothrium latum</name>
    <dbReference type="NCBI Taxonomy" id="60516"/>
    <lineage>
        <taxon>Eukaryota</taxon>
        <taxon>Metazoa</taxon>
        <taxon>Spiralia</taxon>
        <taxon>Lophotrochozoa</taxon>
        <taxon>Platyhelminthes</taxon>
        <taxon>Cestoda</taxon>
        <taxon>Eucestoda</taxon>
        <taxon>Diphyllobothriidea</taxon>
        <taxon>Diphyllobothriidae</taxon>
        <taxon>Dibothriocephalus</taxon>
    </lineage>
</organism>
<sequence length="190" mass="21304">MADPKIIADALESEESFFQKEPVLPKEKIMGLCTTQLILAILMLILLVRELFIARNPTMSDPPLNDQNMETIGNIVDRDVIQINPSILIDLLISDPMYERQEKDDQVLEVVQKERVDVIFQKAVSSMLRRTVEGKSLPKSISFLRRALNTLEQEARAQQDDLAANAEDSKEGDAGNDKDDNKKAKGVVPS</sequence>
<dbReference type="AlphaFoldDB" id="A0A3P6U1X2"/>
<evidence type="ECO:0000256" key="2">
    <source>
        <dbReference type="SAM" id="Phobius"/>
    </source>
</evidence>
<dbReference type="Proteomes" id="UP000281553">
    <property type="component" value="Unassembled WGS sequence"/>
</dbReference>